<keyword evidence="3" id="KW-1185">Reference proteome</keyword>
<evidence type="ECO:0000313" key="3">
    <source>
        <dbReference type="Proteomes" id="UP000799778"/>
    </source>
</evidence>
<dbReference type="GeneID" id="54280103"/>
<feature type="region of interest" description="Disordered" evidence="1">
    <location>
        <begin position="1"/>
        <end position="25"/>
    </location>
</feature>
<dbReference type="Pfam" id="PF11312">
    <property type="entry name" value="Methyltransf_34"/>
    <property type="match status" value="1"/>
</dbReference>
<sequence length="344" mass="38526">MAPPKSRPAKKTGKKTAKELRGEHEPQSIIPVDLQQLLLNVFKNSFVERLGADFKPLLQEVKGHLYNRDFLTAFGRNDYLEVYAARWSPSRALGYLDIFASLNDLNLSTPSVNQQEDRREIVCIGGGAGAEIVALGGYLAYLQRTNQMPSPQPQMNIKSIDIADWAIVGDKLHQHLTTAPPISQYASASAKASNVPLLDSDLLNVSFKHADVLNLDASTLRPLFQGVKLVTIMFTLNELYSTSLALTQKFLLNLTECLDEGAQLLVVDSPGSYSTVTLNGAEKKYPMKWLLDHTLLKQGPKGEEPPWTKVIEDESRWFRLQTELNYPIELENMRSQLHLYSRST</sequence>
<feature type="compositionally biased region" description="Basic and acidic residues" evidence="1">
    <location>
        <begin position="16"/>
        <end position="25"/>
    </location>
</feature>
<gene>
    <name evidence="2" type="ORF">BU24DRAFT_280610</name>
</gene>
<dbReference type="InterPro" id="IPR021463">
    <property type="entry name" value="Methyltransf_34"/>
</dbReference>
<evidence type="ECO:0008006" key="4">
    <source>
        <dbReference type="Google" id="ProtNLM"/>
    </source>
</evidence>
<reference evidence="2" key="1">
    <citation type="journal article" date="2020" name="Stud. Mycol.">
        <title>101 Dothideomycetes genomes: a test case for predicting lifestyles and emergence of pathogens.</title>
        <authorList>
            <person name="Haridas S."/>
            <person name="Albert R."/>
            <person name="Binder M."/>
            <person name="Bloem J."/>
            <person name="Labutti K."/>
            <person name="Salamov A."/>
            <person name="Andreopoulos B."/>
            <person name="Baker S."/>
            <person name="Barry K."/>
            <person name="Bills G."/>
            <person name="Bluhm B."/>
            <person name="Cannon C."/>
            <person name="Castanera R."/>
            <person name="Culley D."/>
            <person name="Daum C."/>
            <person name="Ezra D."/>
            <person name="Gonzalez J."/>
            <person name="Henrissat B."/>
            <person name="Kuo A."/>
            <person name="Liang C."/>
            <person name="Lipzen A."/>
            <person name="Lutzoni F."/>
            <person name="Magnuson J."/>
            <person name="Mondo S."/>
            <person name="Nolan M."/>
            <person name="Ohm R."/>
            <person name="Pangilinan J."/>
            <person name="Park H.-J."/>
            <person name="Ramirez L."/>
            <person name="Alfaro M."/>
            <person name="Sun H."/>
            <person name="Tritt A."/>
            <person name="Yoshinaga Y."/>
            <person name="Zwiers L.-H."/>
            <person name="Turgeon B."/>
            <person name="Goodwin S."/>
            <person name="Spatafora J."/>
            <person name="Crous P."/>
            <person name="Grigoriev I."/>
        </authorList>
    </citation>
    <scope>NUCLEOTIDE SEQUENCE</scope>
    <source>
        <strain evidence="2">CBS 175.79</strain>
    </source>
</reference>
<accession>A0A6A5XEC9</accession>
<dbReference type="AlphaFoldDB" id="A0A6A5XEC9"/>
<dbReference type="EMBL" id="ML978074">
    <property type="protein sequence ID" value="KAF2011412.1"/>
    <property type="molecule type" value="Genomic_DNA"/>
</dbReference>
<name>A0A6A5XEC9_9PLEO</name>
<evidence type="ECO:0000256" key="1">
    <source>
        <dbReference type="SAM" id="MobiDB-lite"/>
    </source>
</evidence>
<dbReference type="OrthoDB" id="6419443at2759"/>
<proteinExistence type="predicted"/>
<organism evidence="2 3">
    <name type="scientific">Aaosphaeria arxii CBS 175.79</name>
    <dbReference type="NCBI Taxonomy" id="1450172"/>
    <lineage>
        <taxon>Eukaryota</taxon>
        <taxon>Fungi</taxon>
        <taxon>Dikarya</taxon>
        <taxon>Ascomycota</taxon>
        <taxon>Pezizomycotina</taxon>
        <taxon>Dothideomycetes</taxon>
        <taxon>Pleosporomycetidae</taxon>
        <taxon>Pleosporales</taxon>
        <taxon>Pleosporales incertae sedis</taxon>
        <taxon>Aaosphaeria</taxon>
    </lineage>
</organism>
<protein>
    <recommendedName>
        <fullName evidence="4">25S rRNA (Uridine(2843)-N(3))-methyltransferase</fullName>
    </recommendedName>
</protein>
<dbReference type="Proteomes" id="UP000799778">
    <property type="component" value="Unassembled WGS sequence"/>
</dbReference>
<dbReference type="RefSeq" id="XP_033379751.1">
    <property type="nucleotide sequence ID" value="XM_033522706.1"/>
</dbReference>
<evidence type="ECO:0000313" key="2">
    <source>
        <dbReference type="EMBL" id="KAF2011412.1"/>
    </source>
</evidence>